<feature type="domain" description="Flagellar motor switch protein FliN-like C-terminal" evidence="7">
    <location>
        <begin position="343"/>
        <end position="412"/>
    </location>
</feature>
<dbReference type="InterPro" id="IPR012826">
    <property type="entry name" value="FliN"/>
</dbReference>
<dbReference type="InterPro" id="IPR036429">
    <property type="entry name" value="SpoA-like_sf"/>
</dbReference>
<dbReference type="GO" id="GO:0003774">
    <property type="term" value="F:cytoskeletal motor activity"/>
    <property type="evidence" value="ECO:0007669"/>
    <property type="project" value="InterPro"/>
</dbReference>
<accession>A0A9X7Z9H3</accession>
<dbReference type="NCBIfam" id="NF005995">
    <property type="entry name" value="PRK08119.1"/>
    <property type="match status" value="1"/>
</dbReference>
<dbReference type="NCBIfam" id="TIGR02480">
    <property type="entry name" value="fliN"/>
    <property type="match status" value="1"/>
</dbReference>
<dbReference type="GO" id="GO:0016787">
    <property type="term" value="F:hydrolase activity"/>
    <property type="evidence" value="ECO:0007669"/>
    <property type="project" value="InterPro"/>
</dbReference>
<keyword evidence="9" id="KW-0969">Cilium</keyword>
<protein>
    <submittedName>
        <fullName evidence="9">Flagellar motor switch phosphatase FliY</fullName>
    </submittedName>
</protein>
<dbReference type="InterPro" id="IPR001543">
    <property type="entry name" value="FliN-like_C"/>
</dbReference>
<dbReference type="SUPFAM" id="SSF101801">
    <property type="entry name" value="Surface presentation of antigens (SPOA)"/>
    <property type="match status" value="1"/>
</dbReference>
<evidence type="ECO:0000256" key="4">
    <source>
        <dbReference type="ARBA" id="ARBA00022500"/>
    </source>
</evidence>
<dbReference type="InterPro" id="IPR001172">
    <property type="entry name" value="FliN_T3SS_HrcQb"/>
</dbReference>
<dbReference type="GO" id="GO:0009425">
    <property type="term" value="C:bacterial-type flagellum basal body"/>
    <property type="evidence" value="ECO:0007669"/>
    <property type="project" value="InterPro"/>
</dbReference>
<dbReference type="Gene3D" id="3.40.1550.10">
    <property type="entry name" value="CheC-like"/>
    <property type="match status" value="1"/>
</dbReference>
<name>A0A9X7Z9H3_9BACL</name>
<gene>
    <name evidence="9" type="primary">fliY</name>
    <name evidence="9" type="ORF">JZ786_12170</name>
</gene>
<reference evidence="9 10" key="1">
    <citation type="submission" date="2021-02" db="EMBL/GenBank/DDBJ databases">
        <title>Alicyclobacillus curvatus sp. nov. and Alicyclobacillus mengziensis sp. nov., two acidophilic bacteria isolated from acid mine drainage.</title>
        <authorList>
            <person name="Huang Y."/>
        </authorList>
    </citation>
    <scope>NUCLEOTIDE SEQUENCE [LARGE SCALE GENOMIC DNA]</scope>
    <source>
        <strain evidence="9 10">S30H14</strain>
    </source>
</reference>
<dbReference type="InterPro" id="IPR028976">
    <property type="entry name" value="CheC-like_sf"/>
</dbReference>
<evidence type="ECO:0000256" key="1">
    <source>
        <dbReference type="ARBA" id="ARBA00004413"/>
    </source>
</evidence>
<sequence>MSQNEKLSQAEIDALLNRKQAAPSAPPVDELTAEERDGIGEIGNISFGSAATSLSVLLAQRVEITTPEIQVMHVAEVQDDFPRPYVIVTVEYTAGLSGFNALAIEIEDAKIIADLMMGGDGTNVEQELNELHLSAVSEAMNQMMGGAATAMSTMFGRPINISPPTVKFVDFSTGDTPDLGDIEWVVNTAFRLRIGNLVDSRIMQWISVTFAKELLQLAQEAFQGASDSVLQSIDQTAASAARVTTGSYAKAIQSPAEPFREPAREQVAVPTGVGPGANHAAVRRESVPVGDAAWTSPAATGVSAYQRQNVSVDPVQPVIHRPQFQEFPEQARMEQVPRNLSLLFDVPLTVTVELGRTKRPIKEILELAPGSVIELDKLAGEPVDILVNNKRIAIGEVVVIDENFGVRVTDILSPADRVRSLQFS</sequence>
<evidence type="ECO:0000256" key="2">
    <source>
        <dbReference type="ARBA" id="ARBA00009226"/>
    </source>
</evidence>
<dbReference type="GO" id="GO:0005886">
    <property type="term" value="C:plasma membrane"/>
    <property type="evidence" value="ECO:0007669"/>
    <property type="project" value="UniProtKB-SubCell"/>
</dbReference>
<dbReference type="PRINTS" id="PR00956">
    <property type="entry name" value="FLGMOTORFLIN"/>
</dbReference>
<feature type="domain" description="CheC-like protein" evidence="8">
    <location>
        <begin position="36"/>
        <end position="69"/>
    </location>
</feature>
<keyword evidence="3" id="KW-1003">Cell membrane</keyword>
<evidence type="ECO:0000259" key="8">
    <source>
        <dbReference type="Pfam" id="PF04509"/>
    </source>
</evidence>
<comment type="subcellular location">
    <subcellularLocation>
        <location evidence="1">Cell membrane</location>
        <topology evidence="1">Peripheral membrane protein</topology>
        <orientation evidence="1">Cytoplasmic side</orientation>
    </subcellularLocation>
</comment>
<dbReference type="InterPro" id="IPR051469">
    <property type="entry name" value="FliN/MopA/SpaO"/>
</dbReference>
<dbReference type="KEGG" id="afx:JZ786_12170"/>
<dbReference type="GO" id="GO:0006935">
    <property type="term" value="P:chemotaxis"/>
    <property type="evidence" value="ECO:0007669"/>
    <property type="project" value="UniProtKB-KW"/>
</dbReference>
<keyword evidence="9" id="KW-0966">Cell projection</keyword>
<dbReference type="InterPro" id="IPR007597">
    <property type="entry name" value="CheC"/>
</dbReference>
<keyword evidence="9" id="KW-0282">Flagellum</keyword>
<organism evidence="9 10">
    <name type="scientific">Alicyclobacillus mengziensis</name>
    <dbReference type="NCBI Taxonomy" id="2931921"/>
    <lineage>
        <taxon>Bacteria</taxon>
        <taxon>Bacillati</taxon>
        <taxon>Bacillota</taxon>
        <taxon>Bacilli</taxon>
        <taxon>Bacillales</taxon>
        <taxon>Alicyclobacillaceae</taxon>
        <taxon>Alicyclobacillus</taxon>
    </lineage>
</organism>
<dbReference type="GO" id="GO:0071973">
    <property type="term" value="P:bacterial-type flagellum-dependent cell motility"/>
    <property type="evidence" value="ECO:0007669"/>
    <property type="project" value="InterPro"/>
</dbReference>
<dbReference type="Pfam" id="PF01052">
    <property type="entry name" value="FliMN_C"/>
    <property type="match status" value="1"/>
</dbReference>
<dbReference type="SUPFAM" id="SSF103039">
    <property type="entry name" value="CheC-like"/>
    <property type="match status" value="1"/>
</dbReference>
<dbReference type="Pfam" id="PF04509">
    <property type="entry name" value="CheC"/>
    <property type="match status" value="2"/>
</dbReference>
<evidence type="ECO:0000256" key="6">
    <source>
        <dbReference type="ARBA" id="ARBA00023136"/>
    </source>
</evidence>
<keyword evidence="4" id="KW-0145">Chemotaxis</keyword>
<dbReference type="PANTHER" id="PTHR43484">
    <property type="match status" value="1"/>
</dbReference>
<dbReference type="Proteomes" id="UP000663505">
    <property type="component" value="Chromosome"/>
</dbReference>
<comment type="similarity">
    <text evidence="2">Belongs to the FliN/MopA/SpaO family.</text>
</comment>
<dbReference type="EMBL" id="CP071182">
    <property type="protein sequence ID" value="QSO49576.1"/>
    <property type="molecule type" value="Genomic_DNA"/>
</dbReference>
<dbReference type="RefSeq" id="WP_206658885.1">
    <property type="nucleotide sequence ID" value="NZ_CP071182.1"/>
</dbReference>
<evidence type="ECO:0000313" key="10">
    <source>
        <dbReference type="Proteomes" id="UP000663505"/>
    </source>
</evidence>
<proteinExistence type="inferred from homology"/>
<dbReference type="Gene3D" id="2.30.330.10">
    <property type="entry name" value="SpoA-like"/>
    <property type="match status" value="1"/>
</dbReference>
<keyword evidence="5" id="KW-0283">Flagellar rotation</keyword>
<dbReference type="AlphaFoldDB" id="A0A9X7Z9H3"/>
<evidence type="ECO:0000313" key="9">
    <source>
        <dbReference type="EMBL" id="QSO49576.1"/>
    </source>
</evidence>
<evidence type="ECO:0000256" key="5">
    <source>
        <dbReference type="ARBA" id="ARBA00022779"/>
    </source>
</evidence>
<keyword evidence="10" id="KW-1185">Reference proteome</keyword>
<keyword evidence="6" id="KW-0472">Membrane</keyword>
<evidence type="ECO:0000256" key="3">
    <source>
        <dbReference type="ARBA" id="ARBA00022475"/>
    </source>
</evidence>
<dbReference type="PANTHER" id="PTHR43484:SF1">
    <property type="entry name" value="FLAGELLAR MOTOR SWITCH PROTEIN FLIN"/>
    <property type="match status" value="1"/>
</dbReference>
<dbReference type="CDD" id="cd17907">
    <property type="entry name" value="FliY_FliN-Y"/>
    <property type="match status" value="1"/>
</dbReference>
<feature type="domain" description="CheC-like protein" evidence="8">
    <location>
        <begin position="131"/>
        <end position="167"/>
    </location>
</feature>
<evidence type="ECO:0000259" key="7">
    <source>
        <dbReference type="Pfam" id="PF01052"/>
    </source>
</evidence>